<feature type="compositionally biased region" description="Low complexity" evidence="1">
    <location>
        <begin position="575"/>
        <end position="597"/>
    </location>
</feature>
<dbReference type="NCBIfam" id="TIGR04213">
    <property type="entry name" value="PGF_pre_PGF"/>
    <property type="match status" value="1"/>
</dbReference>
<feature type="domain" description="CARDB" evidence="3">
    <location>
        <begin position="342"/>
        <end position="443"/>
    </location>
</feature>
<dbReference type="PANTHER" id="PTHR35902">
    <property type="entry name" value="S-LAYER DOMAIN-LIKE PROTEIN-RELATED"/>
    <property type="match status" value="1"/>
</dbReference>
<dbReference type="InterPro" id="IPR011635">
    <property type="entry name" value="CARDB"/>
</dbReference>
<dbReference type="InterPro" id="IPR013783">
    <property type="entry name" value="Ig-like_fold"/>
</dbReference>
<dbReference type="InterPro" id="IPR026453">
    <property type="entry name" value="PGF_pre_PGF"/>
</dbReference>
<comment type="caution">
    <text evidence="4">The sequence shown here is derived from an EMBL/GenBank/DDBJ whole genome shotgun (WGS) entry which is preliminary data.</text>
</comment>
<accession>A0ABU2D3B1</accession>
<evidence type="ECO:0000256" key="2">
    <source>
        <dbReference type="SAM" id="Phobius"/>
    </source>
</evidence>
<protein>
    <submittedName>
        <fullName evidence="4">CARDB domain-containing protein</fullName>
    </submittedName>
</protein>
<dbReference type="Gene3D" id="2.60.40.10">
    <property type="entry name" value="Immunoglobulins"/>
    <property type="match status" value="5"/>
</dbReference>
<feature type="transmembrane region" description="Helical" evidence="2">
    <location>
        <begin position="804"/>
        <end position="822"/>
    </location>
</feature>
<proteinExistence type="predicted"/>
<dbReference type="RefSeq" id="WP_310576494.1">
    <property type="nucleotide sequence ID" value="NZ_JAVKPK010000051.1"/>
</dbReference>
<dbReference type="EMBL" id="JAVKPK010000051">
    <property type="protein sequence ID" value="MDR7666466.1"/>
    <property type="molecule type" value="Genomic_DNA"/>
</dbReference>
<keyword evidence="2" id="KW-0472">Membrane</keyword>
<gene>
    <name evidence="4" type="ORF">RG963_11875</name>
</gene>
<feature type="domain" description="CARDB" evidence="3">
    <location>
        <begin position="142"/>
        <end position="226"/>
    </location>
</feature>
<reference evidence="5" key="1">
    <citation type="submission" date="2023-07" db="EMBL/GenBank/DDBJ databases">
        <title>Whole-genome sequencing of a new Methanosarcina sp. Z-7115.</title>
        <authorList>
            <person name="Zhilina T.N."/>
            <person name="Merkel A.Y."/>
        </authorList>
    </citation>
    <scope>NUCLEOTIDE SEQUENCE [LARGE SCALE GENOMIC DNA]</scope>
    <source>
        <strain evidence="5">Z-7115</strain>
    </source>
</reference>
<feature type="domain" description="CARDB" evidence="3">
    <location>
        <begin position="42"/>
        <end position="127"/>
    </location>
</feature>
<keyword evidence="2" id="KW-0812">Transmembrane</keyword>
<feature type="domain" description="CARDB" evidence="3">
    <location>
        <begin position="241"/>
        <end position="321"/>
    </location>
</feature>
<name>A0ABU2D3B1_9EURY</name>
<feature type="domain" description="CARDB" evidence="3">
    <location>
        <begin position="452"/>
        <end position="555"/>
    </location>
</feature>
<dbReference type="Proteomes" id="UP001246244">
    <property type="component" value="Unassembled WGS sequence"/>
</dbReference>
<evidence type="ECO:0000313" key="5">
    <source>
        <dbReference type="Proteomes" id="UP001246244"/>
    </source>
</evidence>
<feature type="compositionally biased region" description="Polar residues" evidence="1">
    <location>
        <begin position="551"/>
        <end position="564"/>
    </location>
</feature>
<organism evidence="4 5">
    <name type="scientific">Methanosarcina baikalica</name>
    <dbReference type="NCBI Taxonomy" id="3073890"/>
    <lineage>
        <taxon>Archaea</taxon>
        <taxon>Methanobacteriati</taxon>
        <taxon>Methanobacteriota</taxon>
        <taxon>Stenosarchaea group</taxon>
        <taxon>Methanomicrobia</taxon>
        <taxon>Methanosarcinales</taxon>
        <taxon>Methanosarcinaceae</taxon>
        <taxon>Methanosarcina</taxon>
    </lineage>
</organism>
<sequence length="826" mass="88454">MKAYFFSSAISVLLILLIISGMIPGMASAADGENTDPVDPTNDLIIEDISCNPQNPEPGQAVTITITITNQGTGVSEPTDATCKIGKADPETIPVPKIDPETSLLVSFTWVPNKEGTVKITATVEGSKKTIKVLVAKKTSSNLTIESLSAVPENPKPDSEVTVNALVKNMGTETSEPTDLTYKIGKADPETIPVPKIDPEASSLVSFTWVPDKEGTVKITATVEDSKKTIKVLVAKKTSSNLTIKSLSTVPENPKPDSKVTVNALIKNVGTETSEPTYIIYTIGEVEQKEEVPSIEGGSETSVSHIWKTSDKEETVIIKASLENVEDSQKKISVVVAGEPLPDLIIEDIYPESSTQPEIGKPLNFILKIKNQGEATANSSIAKYSINGASGGEIPIPELSIGSSTNAGFSLTPEDEESISVTVLADSGWTVSESNENNNEFSKVIDINHTFPDLRIESISLNPDEPHPGENVTFTVTVNNIGSAALESSEIKYYINGTNENYAGVIPVPALAAGETKVGTFFWTPGNEGQIEVKTIVDAGSVISESDETNNELTKTATVSKETVSSGSGGGGSSGSSSSSAGDGSSGSSSSSAGSGSTSKEPVSNIDAKELSTRHIVSGYHAKFDFVENATCIINVEFDPKKTFKRTTTIVEVLKNKSVFVPELPPGRIYKHVNIWVGDNGAGLPASLKNGLIEFKVEKAWIEENNINQSLITLQWYDKGWQPLYTKKVREDKNYVYFKSETPGFSCFAITKYTADEENKPQARGQEKIKETSGILGDEEKTGIFEGNTGVGGVIKNPMGKAKILMAISLPLFLIFVEFFVLKKKI</sequence>
<keyword evidence="2" id="KW-1133">Transmembrane helix</keyword>
<evidence type="ECO:0000256" key="1">
    <source>
        <dbReference type="SAM" id="MobiDB-lite"/>
    </source>
</evidence>
<dbReference type="Pfam" id="PF07705">
    <property type="entry name" value="CARDB"/>
    <property type="match status" value="5"/>
</dbReference>
<feature type="region of interest" description="Disordered" evidence="1">
    <location>
        <begin position="547"/>
        <end position="606"/>
    </location>
</feature>
<evidence type="ECO:0000313" key="4">
    <source>
        <dbReference type="EMBL" id="MDR7666466.1"/>
    </source>
</evidence>
<keyword evidence="5" id="KW-1185">Reference proteome</keyword>
<evidence type="ECO:0000259" key="3">
    <source>
        <dbReference type="Pfam" id="PF07705"/>
    </source>
</evidence>